<dbReference type="RefSeq" id="WP_380711364.1">
    <property type="nucleotide sequence ID" value="NZ_JBHUML010000002.1"/>
</dbReference>
<comment type="caution">
    <text evidence="1">The sequence shown here is derived from an EMBL/GenBank/DDBJ whole genome shotgun (WGS) entry which is preliminary data.</text>
</comment>
<reference evidence="2" key="1">
    <citation type="journal article" date="2019" name="Int. J. Syst. Evol. Microbiol.">
        <title>The Global Catalogue of Microorganisms (GCM) 10K type strain sequencing project: providing services to taxonomists for standard genome sequencing and annotation.</title>
        <authorList>
            <consortium name="The Broad Institute Genomics Platform"/>
            <consortium name="The Broad Institute Genome Sequencing Center for Infectious Disease"/>
            <person name="Wu L."/>
            <person name="Ma J."/>
        </authorList>
    </citation>
    <scope>NUCLEOTIDE SEQUENCE [LARGE SCALE GENOMIC DNA]</scope>
    <source>
        <strain evidence="2">KCTC 33792</strain>
    </source>
</reference>
<dbReference type="Proteomes" id="UP001597520">
    <property type="component" value="Unassembled WGS sequence"/>
</dbReference>
<keyword evidence="2" id="KW-1185">Reference proteome</keyword>
<gene>
    <name evidence="1" type="ORF">ACFSUB_01220</name>
</gene>
<proteinExistence type="predicted"/>
<organism evidence="1 2">
    <name type="scientific">Salibacterium lacus</name>
    <dbReference type="NCBI Taxonomy" id="1898109"/>
    <lineage>
        <taxon>Bacteria</taxon>
        <taxon>Bacillati</taxon>
        <taxon>Bacillota</taxon>
        <taxon>Bacilli</taxon>
        <taxon>Bacillales</taxon>
        <taxon>Bacillaceae</taxon>
    </lineage>
</organism>
<name>A0ABW5SWX5_9BACI</name>
<evidence type="ECO:0000313" key="2">
    <source>
        <dbReference type="Proteomes" id="UP001597520"/>
    </source>
</evidence>
<accession>A0ABW5SWX5</accession>
<sequence length="156" mass="17952">MTIGSLLLNLFLGLISGSVVSCYFKRNEEEKEYRESVYYEKQSVAFHLQEVRGELTFLIDETPDKYDIKQVKRIASKRVMTENLAAGKHNYTISEQDKDALLKYSKKLEEIKSGIDTTINNARIKKWDEEIAKIMIDVLKIKVQKTRTNGRGGGRT</sequence>
<evidence type="ECO:0008006" key="3">
    <source>
        <dbReference type="Google" id="ProtNLM"/>
    </source>
</evidence>
<evidence type="ECO:0000313" key="1">
    <source>
        <dbReference type="EMBL" id="MFD2704071.1"/>
    </source>
</evidence>
<protein>
    <recommendedName>
        <fullName evidence="3">Lipoprotein</fullName>
    </recommendedName>
</protein>
<dbReference type="EMBL" id="JBHUML010000002">
    <property type="protein sequence ID" value="MFD2704071.1"/>
    <property type="molecule type" value="Genomic_DNA"/>
</dbReference>